<dbReference type="GO" id="GO:0034464">
    <property type="term" value="C:BBSome"/>
    <property type="evidence" value="ECO:0007669"/>
    <property type="project" value="TreeGrafter"/>
</dbReference>
<organism evidence="4 5">
    <name type="scientific">Caenorhabditis japonica</name>
    <dbReference type="NCBI Taxonomy" id="281687"/>
    <lineage>
        <taxon>Eukaryota</taxon>
        <taxon>Metazoa</taxon>
        <taxon>Ecdysozoa</taxon>
        <taxon>Nematoda</taxon>
        <taxon>Chromadorea</taxon>
        <taxon>Rhabditida</taxon>
        <taxon>Rhabditina</taxon>
        <taxon>Rhabditomorpha</taxon>
        <taxon>Rhabditoidea</taxon>
        <taxon>Rhabditidae</taxon>
        <taxon>Peloderinae</taxon>
        <taxon>Caenorhabditis</taxon>
    </lineage>
</organism>
<evidence type="ECO:0000259" key="3">
    <source>
        <dbReference type="Pfam" id="PF23361"/>
    </source>
</evidence>
<dbReference type="Pfam" id="PF23361">
    <property type="entry name" value="BBS7_pf"/>
    <property type="match status" value="1"/>
</dbReference>
<dbReference type="Proteomes" id="UP000005237">
    <property type="component" value="Unassembled WGS sequence"/>
</dbReference>
<reference evidence="4" key="2">
    <citation type="submission" date="2022-06" db="UniProtKB">
        <authorList>
            <consortium name="EnsemblMetazoa"/>
        </authorList>
    </citation>
    <scope>IDENTIFICATION</scope>
    <source>
        <strain evidence="4">DF5081</strain>
    </source>
</reference>
<accession>A0A8R1IYZ4</accession>
<dbReference type="AlphaFoldDB" id="A0A8R1IYZ4"/>
<dbReference type="InterPro" id="IPR056335">
    <property type="entry name" value="BBS7_hairpin"/>
</dbReference>
<dbReference type="GO" id="GO:0043005">
    <property type="term" value="C:neuron projection"/>
    <property type="evidence" value="ECO:0007669"/>
    <property type="project" value="TreeGrafter"/>
</dbReference>
<dbReference type="GO" id="GO:0060271">
    <property type="term" value="P:cilium assembly"/>
    <property type="evidence" value="ECO:0007669"/>
    <property type="project" value="TreeGrafter"/>
</dbReference>
<keyword evidence="5" id="KW-1185">Reference proteome</keyword>
<dbReference type="GO" id="GO:0036064">
    <property type="term" value="C:ciliary basal body"/>
    <property type="evidence" value="ECO:0007669"/>
    <property type="project" value="TreeGrafter"/>
</dbReference>
<evidence type="ECO:0000256" key="1">
    <source>
        <dbReference type="SAM" id="MobiDB-lite"/>
    </source>
</evidence>
<proteinExistence type="predicted"/>
<feature type="domain" description="BBS7 helical hairpin" evidence="2">
    <location>
        <begin position="91"/>
        <end position="205"/>
    </location>
</feature>
<reference evidence="5" key="1">
    <citation type="submission" date="2010-08" db="EMBL/GenBank/DDBJ databases">
        <authorList>
            <consortium name="Caenorhabditis japonica Sequencing Consortium"/>
            <person name="Wilson R.K."/>
        </authorList>
    </citation>
    <scope>NUCLEOTIDE SEQUENCE [LARGE SCALE GENOMIC DNA]</scope>
    <source>
        <strain evidence="5">DF5081</strain>
    </source>
</reference>
<sequence length="211" mass="23994">MRSDRVTVKNTDEDDDEEHEKATHPSCWQMSRYEPLWHFLRQEAEDRRGFSIAEAHAWLHNLLPNVPSKCPPADTITNNYQCAVNGELNHDSIDHCLKLIDPKITSMLTLETQKLYAAALKELESNNDDIYSFLSPANAKILRDHDEIYANAEGQFVEDSGVLAILENLLLARAKLTGKSTRGKMEAIKELISSDYSLQNMQKFFKNAAND</sequence>
<protein>
    <submittedName>
        <fullName evidence="4">Uncharacterized protein</fullName>
    </submittedName>
</protein>
<feature type="compositionally biased region" description="Basic and acidic residues" evidence="1">
    <location>
        <begin position="1"/>
        <end position="11"/>
    </location>
</feature>
<evidence type="ECO:0000313" key="5">
    <source>
        <dbReference type="Proteomes" id="UP000005237"/>
    </source>
</evidence>
<dbReference type="GO" id="GO:0005930">
    <property type="term" value="C:axoneme"/>
    <property type="evidence" value="ECO:0007669"/>
    <property type="project" value="TreeGrafter"/>
</dbReference>
<dbReference type="InterPro" id="IPR056333">
    <property type="entry name" value="BBS7_pf_dom"/>
</dbReference>
<dbReference type="EnsemblMetazoa" id="CJA39931b.1">
    <property type="protein sequence ID" value="CJA39931b.1"/>
    <property type="gene ID" value="WBGene00215779"/>
</dbReference>
<dbReference type="PANTHER" id="PTHR16074:SF4">
    <property type="entry name" value="BARDET-BIEDL SYNDROME 7 PROTEIN"/>
    <property type="match status" value="1"/>
</dbReference>
<name>A0A8R1IYZ4_CAEJA</name>
<evidence type="ECO:0000259" key="2">
    <source>
        <dbReference type="Pfam" id="PF23349"/>
    </source>
</evidence>
<dbReference type="GO" id="GO:0016020">
    <property type="term" value="C:membrane"/>
    <property type="evidence" value="ECO:0007669"/>
    <property type="project" value="TreeGrafter"/>
</dbReference>
<dbReference type="PANTHER" id="PTHR16074">
    <property type="entry name" value="BARDET-BIEDL SYNDROME 7 PROTEIN"/>
    <property type="match status" value="1"/>
</dbReference>
<evidence type="ECO:0000313" key="4">
    <source>
        <dbReference type="EnsemblMetazoa" id="CJA39931b.1"/>
    </source>
</evidence>
<feature type="region of interest" description="Disordered" evidence="1">
    <location>
        <begin position="1"/>
        <end position="24"/>
    </location>
</feature>
<dbReference type="Pfam" id="PF23349">
    <property type="entry name" value="BBS7_hp"/>
    <property type="match status" value="1"/>
</dbReference>
<dbReference type="GO" id="GO:0008104">
    <property type="term" value="P:intracellular protein localization"/>
    <property type="evidence" value="ECO:0007669"/>
    <property type="project" value="TreeGrafter"/>
</dbReference>
<feature type="domain" description="BBS7 platform" evidence="3">
    <location>
        <begin position="50"/>
        <end position="86"/>
    </location>
</feature>